<evidence type="ECO:0000256" key="1">
    <source>
        <dbReference type="SAM" id="MobiDB-lite"/>
    </source>
</evidence>
<keyword evidence="3" id="KW-1185">Reference proteome</keyword>
<evidence type="ECO:0000313" key="3">
    <source>
        <dbReference type="Proteomes" id="UP001301728"/>
    </source>
</evidence>
<evidence type="ECO:0000313" key="2">
    <source>
        <dbReference type="EMBL" id="MEA5520201.1"/>
    </source>
</evidence>
<reference evidence="2 3" key="1">
    <citation type="submission" date="2023-12" db="EMBL/GenBank/DDBJ databases">
        <title>Baltic Sea Cyanobacteria.</title>
        <authorList>
            <person name="Delbaje E."/>
            <person name="Fewer D.P."/>
            <person name="Shishido T.K."/>
        </authorList>
    </citation>
    <scope>NUCLEOTIDE SEQUENCE [LARGE SCALE GENOMIC DNA]</scope>
    <source>
        <strain evidence="2 3">CCNP 1315</strain>
    </source>
</reference>
<dbReference type="EMBL" id="JAYGHT010000076">
    <property type="protein sequence ID" value="MEA5520201.1"/>
    <property type="molecule type" value="Genomic_DNA"/>
</dbReference>
<sequence>MNINSFKSENNEKSLIKRITKNWKKSGSAVAMLLLSGALVACGDQFENNALNTQEDLTSTNETEELETATSVDEVAD</sequence>
<organism evidence="2 3">
    <name type="scientific">Limnoraphis robusta CCNP1315</name>
    <dbReference type="NCBI Taxonomy" id="3110306"/>
    <lineage>
        <taxon>Bacteria</taxon>
        <taxon>Bacillati</taxon>
        <taxon>Cyanobacteriota</taxon>
        <taxon>Cyanophyceae</taxon>
        <taxon>Oscillatoriophycideae</taxon>
        <taxon>Oscillatoriales</taxon>
        <taxon>Sirenicapillariaceae</taxon>
        <taxon>Limnoraphis</taxon>
    </lineage>
</organism>
<protein>
    <submittedName>
        <fullName evidence="2">Uncharacterized protein</fullName>
    </submittedName>
</protein>
<comment type="caution">
    <text evidence="2">The sequence shown here is derived from an EMBL/GenBank/DDBJ whole genome shotgun (WGS) entry which is preliminary data.</text>
</comment>
<gene>
    <name evidence="2" type="ORF">VB854_14735</name>
</gene>
<proteinExistence type="predicted"/>
<dbReference type="RefSeq" id="WP_323274405.1">
    <property type="nucleotide sequence ID" value="NZ_JAYGHT010000076.1"/>
</dbReference>
<feature type="region of interest" description="Disordered" evidence="1">
    <location>
        <begin position="53"/>
        <end position="77"/>
    </location>
</feature>
<name>A0ABU5TZ39_9CYAN</name>
<accession>A0ABU5TZ39</accession>
<dbReference type="Proteomes" id="UP001301728">
    <property type="component" value="Unassembled WGS sequence"/>
</dbReference>